<sequence>MNRPLFSSFVFSVFFVAVESTKILHVWINTGDFPLAVVLFCLPAFFVTDVALLTAVFLLLRRKIGLLSLVGRVVACLISLVTFGAASSYWGFFWKTGGEIEWADVKSFASDAEGQRVLLSESCTALAFASAILLVAWFAKCYIYAFAAAFVSGAEAHVSAGARPMRLVSTHVTVANGAGLRCIARTTGVGMHMLTVPAESLLPKLEHDFGSDFEDTNPTSMLQPEQRTPHRCHAAHVAPWVVGTAALLLFVSLATVLDPDRPYSRMLETLPLPMAGIFMGKSVHCVDGTWPLPALIAKSRWELPRGDFKGWAPGTDSALAKKYAERIPSWMPNPVPNGFFRWDPALRVQADASTQTRFLNAFSSAPTSKKCPVISTADDKWYNPVNDPLKISNLGEDVLPALSSALSGINIKHIALFQMESSREELFPIQQGSGIHQIILDAHDVKKRDDINALLSQLTPNAEKISGKPGNFVGADGKAYPRAAAPVWNDTTRPGYGGITVIGGHTPSSASTKSMAASHCGVWPMSVTMFEESETDSYQPCIPQILNLFNQLKANGTGANSSDFLEHQWNSAFFMSITDSYDRQHEFEKKIGFNPIIEKEVMDQDAAKDPTLEKINYFGYPETALKSHLRDYITNATAGNKRMFLSHFTSTTHHAWGVPGWFKTVDYMPDKSKHKDFNKYLNAVRFHDMWMGMVMQLFDDLGITDETLAIFVGDHGQAFKEDFHKTGTYANGHISNFRVPIVFRHPQLPRVHYGHNATSVSIIPTMLDLLIGTASLNEQDTAVASDLVQDYEGQSLIRPYKTAHHGRRAWNFGVVNPGGCFLAMTSADVPWRLVIPVGDEQSELVFTDPKDDPLELHRTTAWAVPGLQKKIRATYGEDAATWVGEAEAVAQWWAQSRRRLWHYE</sequence>
<keyword evidence="4" id="KW-1185">Reference proteome</keyword>
<evidence type="ECO:0000313" key="3">
    <source>
        <dbReference type="EMBL" id="KAK4074620.1"/>
    </source>
</evidence>
<proteinExistence type="predicted"/>
<gene>
    <name evidence="3" type="ORF">Purlil1_12932</name>
</gene>
<dbReference type="InterPro" id="IPR017850">
    <property type="entry name" value="Alkaline_phosphatase_core_sf"/>
</dbReference>
<dbReference type="Gene3D" id="3.40.720.10">
    <property type="entry name" value="Alkaline Phosphatase, subunit A"/>
    <property type="match status" value="1"/>
</dbReference>
<feature type="transmembrane region" description="Helical" evidence="1">
    <location>
        <begin position="125"/>
        <end position="151"/>
    </location>
</feature>
<feature type="transmembrane region" description="Helical" evidence="1">
    <location>
        <begin position="237"/>
        <end position="257"/>
    </location>
</feature>
<evidence type="ECO:0000313" key="4">
    <source>
        <dbReference type="Proteomes" id="UP001287286"/>
    </source>
</evidence>
<dbReference type="PANTHER" id="PTHR43751:SF3">
    <property type="entry name" value="SULFATASE N-TERMINAL DOMAIN-CONTAINING PROTEIN"/>
    <property type="match status" value="1"/>
</dbReference>
<keyword evidence="1" id="KW-1133">Transmembrane helix</keyword>
<feature type="transmembrane region" description="Helical" evidence="1">
    <location>
        <begin position="69"/>
        <end position="92"/>
    </location>
</feature>
<feature type="transmembrane region" description="Helical" evidence="1">
    <location>
        <begin position="36"/>
        <end position="60"/>
    </location>
</feature>
<reference evidence="3 4" key="1">
    <citation type="journal article" date="2024" name="Microbiol. Resour. Announc.">
        <title>Genome annotations for the ascomycete fungi Trichoderma harzianum, Trichoderma aggressivum, and Purpureocillium lilacinum.</title>
        <authorList>
            <person name="Beijen E.P.W."/>
            <person name="Ohm R.A."/>
        </authorList>
    </citation>
    <scope>NUCLEOTIDE SEQUENCE [LARGE SCALE GENOMIC DNA]</scope>
    <source>
        <strain evidence="3 4">CBS 150709</strain>
    </source>
</reference>
<dbReference type="InterPro" id="IPR000917">
    <property type="entry name" value="Sulfatase_N"/>
</dbReference>
<keyword evidence="1" id="KW-0472">Membrane</keyword>
<keyword evidence="1" id="KW-0812">Transmembrane</keyword>
<evidence type="ECO:0000256" key="1">
    <source>
        <dbReference type="SAM" id="Phobius"/>
    </source>
</evidence>
<evidence type="ECO:0000259" key="2">
    <source>
        <dbReference type="Pfam" id="PF00884"/>
    </source>
</evidence>
<dbReference type="InterPro" id="IPR052701">
    <property type="entry name" value="GAG_Ulvan_Degrading_Sulfatases"/>
</dbReference>
<comment type="caution">
    <text evidence="3">The sequence shown here is derived from an EMBL/GenBank/DDBJ whole genome shotgun (WGS) entry which is preliminary data.</text>
</comment>
<organism evidence="3 4">
    <name type="scientific">Purpureocillium lilacinum</name>
    <name type="common">Paecilomyces lilacinus</name>
    <dbReference type="NCBI Taxonomy" id="33203"/>
    <lineage>
        <taxon>Eukaryota</taxon>
        <taxon>Fungi</taxon>
        <taxon>Dikarya</taxon>
        <taxon>Ascomycota</taxon>
        <taxon>Pezizomycotina</taxon>
        <taxon>Sordariomycetes</taxon>
        <taxon>Hypocreomycetidae</taxon>
        <taxon>Hypocreales</taxon>
        <taxon>Ophiocordycipitaceae</taxon>
        <taxon>Purpureocillium</taxon>
    </lineage>
</organism>
<dbReference type="PANTHER" id="PTHR43751">
    <property type="entry name" value="SULFATASE"/>
    <property type="match status" value="1"/>
</dbReference>
<name>A0ABR0BFF8_PURLI</name>
<dbReference type="SUPFAM" id="SSF53649">
    <property type="entry name" value="Alkaline phosphatase-like"/>
    <property type="match status" value="1"/>
</dbReference>
<dbReference type="Pfam" id="PF00884">
    <property type="entry name" value="Sulfatase"/>
    <property type="match status" value="1"/>
</dbReference>
<dbReference type="EMBL" id="JAWRVI010000148">
    <property type="protein sequence ID" value="KAK4074620.1"/>
    <property type="molecule type" value="Genomic_DNA"/>
</dbReference>
<dbReference type="Proteomes" id="UP001287286">
    <property type="component" value="Unassembled WGS sequence"/>
</dbReference>
<protein>
    <recommendedName>
        <fullName evidence="2">Sulfatase N-terminal domain-containing protein</fullName>
    </recommendedName>
</protein>
<accession>A0ABR0BFF8</accession>
<feature type="domain" description="Sulfatase N-terminal" evidence="2">
    <location>
        <begin position="498"/>
        <end position="770"/>
    </location>
</feature>